<sequence>MLPSFLDAAVSNFASKGSRTTKPEGIRGTTTLASRALANFSRTQTQDKATEIEVSGMLAVSLKTIKCKIKLDTVSPRTRCNEADNISHFIFTALAVSHIY</sequence>
<proteinExistence type="predicted"/>
<reference evidence="1" key="1">
    <citation type="submission" date="2023-02" db="EMBL/GenBank/DDBJ databases">
        <title>Genome of toxic invasive species Heracleum sosnowskyi carries increased number of genes despite the absence of recent whole-genome duplications.</title>
        <authorList>
            <person name="Schelkunov M."/>
            <person name="Shtratnikova V."/>
            <person name="Makarenko M."/>
            <person name="Klepikova A."/>
            <person name="Omelchenko D."/>
            <person name="Novikova G."/>
            <person name="Obukhova E."/>
            <person name="Bogdanov V."/>
            <person name="Penin A."/>
            <person name="Logacheva M."/>
        </authorList>
    </citation>
    <scope>NUCLEOTIDE SEQUENCE</scope>
    <source>
        <strain evidence="1">Hsosn_3</strain>
        <tissue evidence="1">Leaf</tissue>
    </source>
</reference>
<keyword evidence="2" id="KW-1185">Reference proteome</keyword>
<evidence type="ECO:0000313" key="1">
    <source>
        <dbReference type="EMBL" id="KAK1392125.1"/>
    </source>
</evidence>
<name>A0AAD8IXW7_9APIA</name>
<evidence type="ECO:0000313" key="2">
    <source>
        <dbReference type="Proteomes" id="UP001237642"/>
    </source>
</evidence>
<dbReference type="AlphaFoldDB" id="A0AAD8IXW7"/>
<accession>A0AAD8IXW7</accession>
<reference evidence="1" key="2">
    <citation type="submission" date="2023-05" db="EMBL/GenBank/DDBJ databases">
        <authorList>
            <person name="Schelkunov M.I."/>
        </authorList>
    </citation>
    <scope>NUCLEOTIDE SEQUENCE</scope>
    <source>
        <strain evidence="1">Hsosn_3</strain>
        <tissue evidence="1">Leaf</tissue>
    </source>
</reference>
<organism evidence="1 2">
    <name type="scientific">Heracleum sosnowskyi</name>
    <dbReference type="NCBI Taxonomy" id="360622"/>
    <lineage>
        <taxon>Eukaryota</taxon>
        <taxon>Viridiplantae</taxon>
        <taxon>Streptophyta</taxon>
        <taxon>Embryophyta</taxon>
        <taxon>Tracheophyta</taxon>
        <taxon>Spermatophyta</taxon>
        <taxon>Magnoliopsida</taxon>
        <taxon>eudicotyledons</taxon>
        <taxon>Gunneridae</taxon>
        <taxon>Pentapetalae</taxon>
        <taxon>asterids</taxon>
        <taxon>campanulids</taxon>
        <taxon>Apiales</taxon>
        <taxon>Apiaceae</taxon>
        <taxon>Apioideae</taxon>
        <taxon>apioid superclade</taxon>
        <taxon>Tordylieae</taxon>
        <taxon>Tordyliinae</taxon>
        <taxon>Heracleum</taxon>
    </lineage>
</organism>
<protein>
    <submittedName>
        <fullName evidence="1">Uncharacterized protein</fullName>
    </submittedName>
</protein>
<dbReference type="EMBL" id="JAUIZM010000003">
    <property type="protein sequence ID" value="KAK1392125.1"/>
    <property type="molecule type" value="Genomic_DNA"/>
</dbReference>
<dbReference type="Proteomes" id="UP001237642">
    <property type="component" value="Unassembled WGS sequence"/>
</dbReference>
<comment type="caution">
    <text evidence="1">The sequence shown here is derived from an EMBL/GenBank/DDBJ whole genome shotgun (WGS) entry which is preliminary data.</text>
</comment>
<gene>
    <name evidence="1" type="ORF">POM88_011181</name>
</gene>